<accession>A0ABV1JUY9</accession>
<evidence type="ECO:0000313" key="2">
    <source>
        <dbReference type="Proteomes" id="UP001464923"/>
    </source>
</evidence>
<name>A0ABV1JUY9_9PSEU</name>
<protein>
    <submittedName>
        <fullName evidence="1">Uncharacterized protein</fullName>
    </submittedName>
</protein>
<dbReference type="EMBL" id="JBEDNP010000006">
    <property type="protein sequence ID" value="MEQ3539767.1"/>
    <property type="molecule type" value="Genomic_DNA"/>
</dbReference>
<evidence type="ECO:0000313" key="1">
    <source>
        <dbReference type="EMBL" id="MEQ3539767.1"/>
    </source>
</evidence>
<dbReference type="RefSeq" id="WP_345648635.1">
    <property type="nucleotide sequence ID" value="NZ_BAABLY010000059.1"/>
</dbReference>
<keyword evidence="2" id="KW-1185">Reference proteome</keyword>
<dbReference type="Proteomes" id="UP001464923">
    <property type="component" value="Unassembled WGS sequence"/>
</dbReference>
<organism evidence="1 2">
    <name type="scientific">Pseudonocardia tropica</name>
    <dbReference type="NCBI Taxonomy" id="681289"/>
    <lineage>
        <taxon>Bacteria</taxon>
        <taxon>Bacillati</taxon>
        <taxon>Actinomycetota</taxon>
        <taxon>Actinomycetes</taxon>
        <taxon>Pseudonocardiales</taxon>
        <taxon>Pseudonocardiaceae</taxon>
        <taxon>Pseudonocardia</taxon>
    </lineage>
</organism>
<gene>
    <name evidence="1" type="ORF">WHI96_13135</name>
</gene>
<sequence>MPEGQYYDEIAAEQAREFRATAEVVRSMPELPRPLRAAVSHVLSAACTELANGRVLPMEIRRAVRHVQKAVREVEQGLGG</sequence>
<reference evidence="1 2" key="1">
    <citation type="submission" date="2024-03" db="EMBL/GenBank/DDBJ databases">
        <title>Draft genome sequence of Pseudonocardia tropica JCM 19149.</title>
        <authorList>
            <person name="Butdee W."/>
            <person name="Duangmal K."/>
        </authorList>
    </citation>
    <scope>NUCLEOTIDE SEQUENCE [LARGE SCALE GENOMIC DNA]</scope>
    <source>
        <strain evidence="1 2">JCM 19149</strain>
    </source>
</reference>
<comment type="caution">
    <text evidence="1">The sequence shown here is derived from an EMBL/GenBank/DDBJ whole genome shotgun (WGS) entry which is preliminary data.</text>
</comment>
<proteinExistence type="predicted"/>